<accession>A0ABV4BIH6</accession>
<name>A0ABV4BIH6_9CLOT</name>
<organism evidence="1 2">
    <name type="scientific">Clostridium moutaii</name>
    <dbReference type="NCBI Taxonomy" id="3240932"/>
    <lineage>
        <taxon>Bacteria</taxon>
        <taxon>Bacillati</taxon>
        <taxon>Bacillota</taxon>
        <taxon>Clostridia</taxon>
        <taxon>Eubacteriales</taxon>
        <taxon>Clostridiaceae</taxon>
        <taxon>Clostridium</taxon>
    </lineage>
</organism>
<evidence type="ECO:0000313" key="1">
    <source>
        <dbReference type="EMBL" id="MEY7998599.1"/>
    </source>
</evidence>
<proteinExistence type="predicted"/>
<protein>
    <submittedName>
        <fullName evidence="1">Uncharacterized protein</fullName>
    </submittedName>
</protein>
<dbReference type="RefSeq" id="WP_369702497.1">
    <property type="nucleotide sequence ID" value="NZ_JBGEWD010000001.1"/>
</dbReference>
<evidence type="ECO:0000313" key="2">
    <source>
        <dbReference type="Proteomes" id="UP001564657"/>
    </source>
</evidence>
<sequence length="186" mass="20651">MSLPSYVINFDELADAIKDYLQNGVNVDIGSITVPTDNMEDLLTQIRDKIQGVNYTDLIEALNALGVKLDGLSGNLGISGIQKIYGQMLQISAPEGPYTIEFTVPKAGRITGITASQSAWNFQDTWDLRVEDTVLFTGVRTKEYGENKFFNVFYPVTAGQKIYFVFNNVSGSSKILWVDFNILEDS</sequence>
<reference evidence="1 2" key="1">
    <citation type="submission" date="2024-08" db="EMBL/GenBank/DDBJ databases">
        <title>Clostridium lapicellarii sp. nov., and Clostridium renhuaiense sp. nov., two species isolated from the mud in a fermentation cellar used for producing sauce-flavour Chinese liquors.</title>
        <authorList>
            <person name="Yang F."/>
            <person name="Wang H."/>
            <person name="Chen L.Q."/>
            <person name="Zhou N."/>
            <person name="Lu J.J."/>
            <person name="Pu X.X."/>
            <person name="Wan B."/>
            <person name="Wang L."/>
            <person name="Liu S.J."/>
        </authorList>
    </citation>
    <scope>NUCLEOTIDE SEQUENCE [LARGE SCALE GENOMIC DNA]</scope>
    <source>
        <strain evidence="1 2">MT-5</strain>
    </source>
</reference>
<dbReference type="Proteomes" id="UP001564657">
    <property type="component" value="Unassembled WGS sequence"/>
</dbReference>
<keyword evidence="2" id="KW-1185">Reference proteome</keyword>
<gene>
    <name evidence="1" type="ORF">AB8U03_00035</name>
</gene>
<dbReference type="EMBL" id="JBGEWD010000001">
    <property type="protein sequence ID" value="MEY7998599.1"/>
    <property type="molecule type" value="Genomic_DNA"/>
</dbReference>
<comment type="caution">
    <text evidence="1">The sequence shown here is derived from an EMBL/GenBank/DDBJ whole genome shotgun (WGS) entry which is preliminary data.</text>
</comment>